<evidence type="ECO:0000256" key="1">
    <source>
        <dbReference type="ARBA" id="ARBA00022723"/>
    </source>
</evidence>
<organism evidence="8 9">
    <name type="scientific">Monilinia vaccinii-corymbosi</name>
    <dbReference type="NCBI Taxonomy" id="61207"/>
    <lineage>
        <taxon>Eukaryota</taxon>
        <taxon>Fungi</taxon>
        <taxon>Dikarya</taxon>
        <taxon>Ascomycota</taxon>
        <taxon>Pezizomycotina</taxon>
        <taxon>Leotiomycetes</taxon>
        <taxon>Helotiales</taxon>
        <taxon>Sclerotiniaceae</taxon>
        <taxon>Monilinia</taxon>
    </lineage>
</organism>
<evidence type="ECO:0000256" key="3">
    <source>
        <dbReference type="ARBA" id="ARBA00023015"/>
    </source>
</evidence>
<dbReference type="InterPro" id="IPR052360">
    <property type="entry name" value="Transcr_Regulatory_Proteins"/>
</dbReference>
<protein>
    <recommendedName>
        <fullName evidence="10">Transcription factor domain-containing protein</fullName>
    </recommendedName>
</protein>
<dbReference type="GO" id="GO:0046872">
    <property type="term" value="F:metal ion binding"/>
    <property type="evidence" value="ECO:0007669"/>
    <property type="project" value="UniProtKB-KW"/>
</dbReference>
<evidence type="ECO:0000313" key="8">
    <source>
        <dbReference type="EMBL" id="QSZ30171.1"/>
    </source>
</evidence>
<dbReference type="OrthoDB" id="3598904at2759"/>
<proteinExistence type="predicted"/>
<sequence>MSAMPEARTNMRWYLSRSNRGGRPVLPVLLWSHSVSIARIFRFLFLESYNTPRESYITPIRHAVIAIGALNKAIEEVPGSHLKVNVIQDINKKHLEFAVLQHLKAIQALNQYSSSSNGPQLRTALMACLLFVCFETIQGSYASSVQQIYGGLKLLRSYYAGKPRSKPWIPRLMAKVHSRPGMDNSSRSATISSHIEEYLETEKPPLQSALAPTVNRTPTLLPRASLSLEQQRGLSDTPTQNYPRACHTPSEYLSPSGHQFSDIAMPAAMVSKNPSSNHPTSTICTPQPAHTPPSMGNTPPPTTYRSSQSPPVQINPRKRPLQSRSPTPPTLQNDFTLEENIIQAFVRLDGQGLFFGMTPGIPPLLWDIHSAHRIPIPRAFTSFSEAQYCWDFLMDRTLQYYRRTLFDRRFSSAKSDTLSEIAQQYASYSAGLDEFERAFKPILYIMAKCQDL</sequence>
<feature type="compositionally biased region" description="Polar residues" evidence="7">
    <location>
        <begin position="322"/>
        <end position="333"/>
    </location>
</feature>
<keyword evidence="6" id="KW-0539">Nucleus</keyword>
<evidence type="ECO:0000256" key="6">
    <source>
        <dbReference type="ARBA" id="ARBA00023242"/>
    </source>
</evidence>
<dbReference type="Proteomes" id="UP000672032">
    <property type="component" value="Chromosome 1"/>
</dbReference>
<dbReference type="PANTHER" id="PTHR36206">
    <property type="entry name" value="ASPERCRYPTIN BIOSYNTHESIS CLUSTER-SPECIFIC TRANSCRIPTION REGULATOR ATNN-RELATED"/>
    <property type="match status" value="1"/>
</dbReference>
<keyword evidence="2" id="KW-0862">Zinc</keyword>
<keyword evidence="4" id="KW-0238">DNA-binding</keyword>
<keyword evidence="9" id="KW-1185">Reference proteome</keyword>
<feature type="region of interest" description="Disordered" evidence="7">
    <location>
        <begin position="228"/>
        <end position="333"/>
    </location>
</feature>
<accession>A0A8A3P551</accession>
<dbReference type="GO" id="GO:0003677">
    <property type="term" value="F:DNA binding"/>
    <property type="evidence" value="ECO:0007669"/>
    <property type="project" value="UniProtKB-KW"/>
</dbReference>
<feature type="compositionally biased region" description="Polar residues" evidence="7">
    <location>
        <begin position="272"/>
        <end position="285"/>
    </location>
</feature>
<evidence type="ECO:0000256" key="7">
    <source>
        <dbReference type="SAM" id="MobiDB-lite"/>
    </source>
</evidence>
<dbReference type="EMBL" id="CP063405">
    <property type="protein sequence ID" value="QSZ30171.1"/>
    <property type="molecule type" value="Genomic_DNA"/>
</dbReference>
<evidence type="ECO:0000256" key="4">
    <source>
        <dbReference type="ARBA" id="ARBA00023125"/>
    </source>
</evidence>
<keyword evidence="5" id="KW-0804">Transcription</keyword>
<dbReference type="AlphaFoldDB" id="A0A8A3P551"/>
<feature type="compositionally biased region" description="Polar residues" evidence="7">
    <location>
        <begin position="228"/>
        <end position="242"/>
    </location>
</feature>
<evidence type="ECO:0000256" key="5">
    <source>
        <dbReference type="ARBA" id="ARBA00023163"/>
    </source>
</evidence>
<reference evidence="8" key="1">
    <citation type="submission" date="2020-10" db="EMBL/GenBank/DDBJ databases">
        <title>Genome Sequence of Monilinia vaccinii-corymbosi Sheds Light on Mummy Berry Disease Infection of Blueberry and Mating Type.</title>
        <authorList>
            <person name="Yow A.G."/>
            <person name="Zhang Y."/>
            <person name="Bansal K."/>
            <person name="Eacker S.M."/>
            <person name="Sullivan S."/>
            <person name="Liachko I."/>
            <person name="Cubeta M.A."/>
            <person name="Rollins J.A."/>
            <person name="Ashrafi H."/>
        </authorList>
    </citation>
    <scope>NUCLEOTIDE SEQUENCE</scope>
    <source>
        <strain evidence="8">RL-1</strain>
    </source>
</reference>
<dbReference type="PANTHER" id="PTHR36206:SF4">
    <property type="entry name" value="HYPOTHETICAL CONSERVED PROTEIN (EUROFUNG)-RELATED"/>
    <property type="match status" value="1"/>
</dbReference>
<evidence type="ECO:0000313" key="9">
    <source>
        <dbReference type="Proteomes" id="UP000672032"/>
    </source>
</evidence>
<evidence type="ECO:0008006" key="10">
    <source>
        <dbReference type="Google" id="ProtNLM"/>
    </source>
</evidence>
<evidence type="ECO:0000256" key="2">
    <source>
        <dbReference type="ARBA" id="ARBA00022833"/>
    </source>
</evidence>
<feature type="compositionally biased region" description="Polar residues" evidence="7">
    <location>
        <begin position="303"/>
        <end position="312"/>
    </location>
</feature>
<gene>
    <name evidence="8" type="ORF">DSL72_004691</name>
</gene>
<name>A0A8A3P551_9HELO</name>
<keyword evidence="1" id="KW-0479">Metal-binding</keyword>
<keyword evidence="3" id="KW-0805">Transcription regulation</keyword>